<name>A0A6H5GD22_9HEMI</name>
<proteinExistence type="predicted"/>
<dbReference type="AlphaFoldDB" id="A0A6H5GD22"/>
<evidence type="ECO:0000313" key="1">
    <source>
        <dbReference type="EMBL" id="CAB0000302.1"/>
    </source>
</evidence>
<reference evidence="1 2" key="1">
    <citation type="submission" date="2020-02" db="EMBL/GenBank/DDBJ databases">
        <authorList>
            <person name="Ferguson B K."/>
        </authorList>
    </citation>
    <scope>NUCLEOTIDE SEQUENCE [LARGE SCALE GENOMIC DNA]</scope>
</reference>
<gene>
    <name evidence="1" type="ORF">NTEN_LOCUS6292</name>
</gene>
<evidence type="ECO:0000313" key="2">
    <source>
        <dbReference type="Proteomes" id="UP000479000"/>
    </source>
</evidence>
<sequence>MAAWGKDQGATDKIILIKSDALLSCYTLVTSFEGNLETVLRNDKARIERFVHNFGQALIIIIFKFII</sequence>
<dbReference type="Proteomes" id="UP000479000">
    <property type="component" value="Unassembled WGS sequence"/>
</dbReference>
<accession>A0A6H5GD22</accession>
<dbReference type="EMBL" id="CADCXU010009379">
    <property type="protein sequence ID" value="CAB0000302.1"/>
    <property type="molecule type" value="Genomic_DNA"/>
</dbReference>
<organism evidence="1 2">
    <name type="scientific">Nesidiocoris tenuis</name>
    <dbReference type="NCBI Taxonomy" id="355587"/>
    <lineage>
        <taxon>Eukaryota</taxon>
        <taxon>Metazoa</taxon>
        <taxon>Ecdysozoa</taxon>
        <taxon>Arthropoda</taxon>
        <taxon>Hexapoda</taxon>
        <taxon>Insecta</taxon>
        <taxon>Pterygota</taxon>
        <taxon>Neoptera</taxon>
        <taxon>Paraneoptera</taxon>
        <taxon>Hemiptera</taxon>
        <taxon>Heteroptera</taxon>
        <taxon>Panheteroptera</taxon>
        <taxon>Cimicomorpha</taxon>
        <taxon>Miridae</taxon>
        <taxon>Dicyphina</taxon>
        <taxon>Nesidiocoris</taxon>
    </lineage>
</organism>
<keyword evidence="2" id="KW-1185">Reference proteome</keyword>
<protein>
    <submittedName>
        <fullName evidence="1">Uncharacterized protein</fullName>
    </submittedName>
</protein>